<feature type="domain" description="PAC" evidence="3">
    <location>
        <begin position="234"/>
        <end position="286"/>
    </location>
</feature>
<dbReference type="InterPro" id="IPR000160">
    <property type="entry name" value="GGDEF_dom"/>
</dbReference>
<dbReference type="FunFam" id="3.30.70.270:FF:000001">
    <property type="entry name" value="Diguanylate cyclase domain protein"/>
    <property type="match status" value="1"/>
</dbReference>
<dbReference type="InterPro" id="IPR029787">
    <property type="entry name" value="Nucleotide_cyclase"/>
</dbReference>
<dbReference type="PROSITE" id="PS50112">
    <property type="entry name" value="PAS"/>
    <property type="match status" value="3"/>
</dbReference>
<dbReference type="Gene3D" id="3.30.450.20">
    <property type="entry name" value="PAS domain"/>
    <property type="match status" value="3"/>
</dbReference>
<proteinExistence type="predicted"/>
<dbReference type="AlphaFoldDB" id="W7L8J7"/>
<dbReference type="InterPro" id="IPR001610">
    <property type="entry name" value="PAC"/>
</dbReference>
<organism evidence="6 7">
    <name type="scientific">Cytobacillus firmus DS1</name>
    <dbReference type="NCBI Taxonomy" id="1307436"/>
    <lineage>
        <taxon>Bacteria</taxon>
        <taxon>Bacillati</taxon>
        <taxon>Bacillota</taxon>
        <taxon>Bacilli</taxon>
        <taxon>Bacillales</taxon>
        <taxon>Bacillaceae</taxon>
        <taxon>Cytobacillus</taxon>
    </lineage>
</organism>
<dbReference type="SUPFAM" id="SSF55785">
    <property type="entry name" value="PYP-like sensor domain (PAS domain)"/>
    <property type="match status" value="3"/>
</dbReference>
<dbReference type="SMART" id="SM00086">
    <property type="entry name" value="PAC"/>
    <property type="match status" value="3"/>
</dbReference>
<dbReference type="PANTHER" id="PTHR44757">
    <property type="entry name" value="DIGUANYLATE CYCLASE DGCP"/>
    <property type="match status" value="1"/>
</dbReference>
<dbReference type="Pfam" id="PF00563">
    <property type="entry name" value="EAL"/>
    <property type="match status" value="1"/>
</dbReference>
<dbReference type="CDD" id="cd00130">
    <property type="entry name" value="PAS"/>
    <property type="match status" value="3"/>
</dbReference>
<protein>
    <submittedName>
        <fullName evidence="6">PAS/PAC sensor-containing diguanylate cyclase/phosphodiesterase</fullName>
    </submittedName>
</protein>
<dbReference type="CDD" id="cd01949">
    <property type="entry name" value="GGDEF"/>
    <property type="match status" value="1"/>
</dbReference>
<dbReference type="InterPro" id="IPR001633">
    <property type="entry name" value="EAL_dom"/>
</dbReference>
<evidence type="ECO:0000313" key="6">
    <source>
        <dbReference type="EMBL" id="EWG11541.1"/>
    </source>
</evidence>
<dbReference type="Proteomes" id="UP000019270">
    <property type="component" value="Unassembled WGS sequence"/>
</dbReference>
<dbReference type="NCBIfam" id="TIGR00229">
    <property type="entry name" value="sensory_box"/>
    <property type="match status" value="3"/>
</dbReference>
<name>W7L8J7_CYTFI</name>
<dbReference type="InterPro" id="IPR043128">
    <property type="entry name" value="Rev_trsase/Diguanyl_cyclase"/>
</dbReference>
<evidence type="ECO:0000259" key="4">
    <source>
        <dbReference type="PROSITE" id="PS50883"/>
    </source>
</evidence>
<evidence type="ECO:0000259" key="2">
    <source>
        <dbReference type="PROSITE" id="PS50112"/>
    </source>
</evidence>
<dbReference type="PROSITE" id="PS50887">
    <property type="entry name" value="GGDEF"/>
    <property type="match status" value="1"/>
</dbReference>
<feature type="domain" description="EAL" evidence="4">
    <location>
        <begin position="586"/>
        <end position="842"/>
    </location>
</feature>
<dbReference type="eggNOG" id="COG5001">
    <property type="taxonomic scope" value="Bacteria"/>
</dbReference>
<dbReference type="PATRIC" id="fig|1307436.3.peg.1766"/>
<dbReference type="Gene3D" id="3.30.70.270">
    <property type="match status" value="1"/>
</dbReference>
<dbReference type="SUPFAM" id="SSF141868">
    <property type="entry name" value="EAL domain-like"/>
    <property type="match status" value="1"/>
</dbReference>
<dbReference type="PROSITE" id="PS50883">
    <property type="entry name" value="EAL"/>
    <property type="match status" value="1"/>
</dbReference>
<keyword evidence="1" id="KW-1133">Transmembrane helix</keyword>
<feature type="domain" description="PAS" evidence="2">
    <location>
        <begin position="287"/>
        <end position="357"/>
    </location>
</feature>
<dbReference type="EMBL" id="APVL01000005">
    <property type="protein sequence ID" value="EWG11541.1"/>
    <property type="molecule type" value="Genomic_DNA"/>
</dbReference>
<evidence type="ECO:0000256" key="1">
    <source>
        <dbReference type="SAM" id="Phobius"/>
    </source>
</evidence>
<feature type="domain" description="PAS" evidence="2">
    <location>
        <begin position="162"/>
        <end position="234"/>
    </location>
</feature>
<dbReference type="OrthoDB" id="9759607at2"/>
<dbReference type="InterPro" id="IPR000700">
    <property type="entry name" value="PAS-assoc_C"/>
</dbReference>
<accession>W7L8J7</accession>
<gene>
    <name evidence="6" type="ORF">PBF_08313</name>
</gene>
<feature type="domain" description="GGDEF" evidence="5">
    <location>
        <begin position="444"/>
        <end position="577"/>
    </location>
</feature>
<dbReference type="SMART" id="SM00091">
    <property type="entry name" value="PAS"/>
    <property type="match status" value="3"/>
</dbReference>
<dbReference type="Pfam" id="PF13426">
    <property type="entry name" value="PAS_9"/>
    <property type="match status" value="1"/>
</dbReference>
<feature type="domain" description="PAS" evidence="2">
    <location>
        <begin position="38"/>
        <end position="108"/>
    </location>
</feature>
<evidence type="ECO:0000259" key="5">
    <source>
        <dbReference type="PROSITE" id="PS50887"/>
    </source>
</evidence>
<dbReference type="SUPFAM" id="SSF55073">
    <property type="entry name" value="Nucleotide cyclase"/>
    <property type="match status" value="1"/>
</dbReference>
<dbReference type="InterPro" id="IPR013655">
    <property type="entry name" value="PAS_fold_3"/>
</dbReference>
<dbReference type="Gene3D" id="3.20.20.450">
    <property type="entry name" value="EAL domain"/>
    <property type="match status" value="1"/>
</dbReference>
<keyword evidence="1" id="KW-0812">Transmembrane</keyword>
<comment type="caution">
    <text evidence="6">The sequence shown here is derived from an EMBL/GenBank/DDBJ whole genome shotgun (WGS) entry which is preliminary data.</text>
</comment>
<dbReference type="GO" id="GO:0006355">
    <property type="term" value="P:regulation of DNA-templated transcription"/>
    <property type="evidence" value="ECO:0007669"/>
    <property type="project" value="InterPro"/>
</dbReference>
<dbReference type="NCBIfam" id="TIGR00254">
    <property type="entry name" value="GGDEF"/>
    <property type="match status" value="1"/>
</dbReference>
<evidence type="ECO:0000313" key="7">
    <source>
        <dbReference type="Proteomes" id="UP000019270"/>
    </source>
</evidence>
<sequence length="847" mass="96750">MSLPGIQPLLLILALSLVFAVLELLIYIKWTFRRGRIKSPKYKSLFKYNPDAIFTLDTYGRILKANPAAESLTGFRKFELLGRPFSIILHSKSKDLHFKEFHEAINGRAATYDVSSLQKDGRELLLHLKAVPLVLENKIIGVYMIAHNKTKQAAIEASLHETNQRLESFLNSTTDAVNITDLNSNVLYMNSSFEKMYGWKKEELLGKQLPIIPEDLKDEENKQKRALRRGMSFSSLEAQYIRKDGSLIDVNVTLSPLRDSEQKVVAFAAITRDETLRKKAEQNLIEQESKYRLIAENSTDLIRIISADGIVQYASPSHRTLLGYDPEELEGKPFDINIHPEDLETVRNGFAQSCRNPDHLKLEYRKMNKNGEYICVEAYSSPVLDKDQNLLHYTVVARDISERKEHEKRLRQYAFYDSLTGAANRRYFQELLNSAVETSRKDHTQIALLYLDCDRFKWVNDSMGHDIGDELLKLFVKRIQSNLRSSDIVGRVGGDEFVVILSDITSKEEVAFIAERLQKSLQKPWCIHEHEFTTTSSIGISLFPLMAADSKELISQADQALFKSKEAGRNTYHFFSSEIERNYSRLIKLEDGLRQAIDKYHFQLVYQPQVETSTGMTAGFEVLLRYHHPELGAIPPSEFIPICERIGIMDELTCWIILQTGKQYREWLKKGYGPVHFSVNMSPVSFCSDDFLNTYSTAIRDSGLPPHCLEFEVTEQAIMEDLTVAAVKMAEMKKWGVKLSLDDFGSGYSSLSYFRELPIDKIKIDRLFIQDLEITNSRKDKAIITSILSLAKDLEIEVICEGVENKAQVQFLLESGCRMAQGYYFGKPMPAESIEQKGFLSPSILFA</sequence>
<dbReference type="CDD" id="cd01948">
    <property type="entry name" value="EAL"/>
    <property type="match status" value="1"/>
</dbReference>
<dbReference type="RefSeq" id="WP_035329228.1">
    <property type="nucleotide sequence ID" value="NZ_APVL01000005.1"/>
</dbReference>
<dbReference type="PANTHER" id="PTHR44757:SF2">
    <property type="entry name" value="BIOFILM ARCHITECTURE MAINTENANCE PROTEIN MBAA"/>
    <property type="match status" value="1"/>
</dbReference>
<dbReference type="InterPro" id="IPR035965">
    <property type="entry name" value="PAS-like_dom_sf"/>
</dbReference>
<feature type="transmembrane region" description="Helical" evidence="1">
    <location>
        <begin position="6"/>
        <end position="28"/>
    </location>
</feature>
<dbReference type="InterPro" id="IPR013767">
    <property type="entry name" value="PAS_fold"/>
</dbReference>
<dbReference type="Pfam" id="PF00989">
    <property type="entry name" value="PAS"/>
    <property type="match status" value="1"/>
</dbReference>
<dbReference type="Pfam" id="PF08447">
    <property type="entry name" value="PAS_3"/>
    <property type="match status" value="1"/>
</dbReference>
<dbReference type="InterPro" id="IPR035919">
    <property type="entry name" value="EAL_sf"/>
</dbReference>
<dbReference type="Pfam" id="PF00990">
    <property type="entry name" value="GGDEF"/>
    <property type="match status" value="1"/>
</dbReference>
<feature type="domain" description="PAC" evidence="3">
    <location>
        <begin position="360"/>
        <end position="412"/>
    </location>
</feature>
<keyword evidence="1" id="KW-0472">Membrane</keyword>
<dbReference type="SMART" id="SM00052">
    <property type="entry name" value="EAL"/>
    <property type="match status" value="1"/>
</dbReference>
<dbReference type="SMART" id="SM00267">
    <property type="entry name" value="GGDEF"/>
    <property type="match status" value="1"/>
</dbReference>
<evidence type="ECO:0000259" key="3">
    <source>
        <dbReference type="PROSITE" id="PS50113"/>
    </source>
</evidence>
<dbReference type="InterPro" id="IPR000014">
    <property type="entry name" value="PAS"/>
</dbReference>
<reference evidence="6 7" key="2">
    <citation type="journal article" date="2016" name="Sci. Rep.">
        <title>A novel serine protease, Sep1, from Bacillus firmus DS-1 has nematicidal activity and degrades multiple intestinal-associated nematode proteins.</title>
        <authorList>
            <person name="Geng C."/>
            <person name="Nie X."/>
            <person name="Tang Z."/>
            <person name="Zhang Y."/>
            <person name="Lin J."/>
            <person name="Sun M."/>
            <person name="Peng D."/>
        </authorList>
    </citation>
    <scope>NUCLEOTIDE SEQUENCE [LARGE SCALE GENOMIC DNA]</scope>
    <source>
        <strain evidence="6 7">DS1</strain>
    </source>
</reference>
<dbReference type="InterPro" id="IPR052155">
    <property type="entry name" value="Biofilm_reg_signaling"/>
</dbReference>
<dbReference type="PROSITE" id="PS50113">
    <property type="entry name" value="PAC"/>
    <property type="match status" value="2"/>
</dbReference>
<reference evidence="7" key="1">
    <citation type="submission" date="2013-03" db="EMBL/GenBank/DDBJ databases">
        <title>Draft genome sequence of Bacillus firmus DS1.</title>
        <authorList>
            <person name="Peng D."/>
            <person name="Zhu L."/>
            <person name="Sun M."/>
        </authorList>
    </citation>
    <scope>NUCLEOTIDE SEQUENCE [LARGE SCALE GENOMIC DNA]</scope>
    <source>
        <strain evidence="7">DS1</strain>
    </source>
</reference>